<accession>A0A182Q997</accession>
<dbReference type="AlphaFoldDB" id="A0A182Q997"/>
<reference evidence="1" key="2">
    <citation type="submission" date="2020-05" db="UniProtKB">
        <authorList>
            <consortium name="EnsemblMetazoa"/>
        </authorList>
    </citation>
    <scope>IDENTIFICATION</scope>
    <source>
        <strain evidence="1">FAR1</strain>
    </source>
</reference>
<organism evidence="1 2">
    <name type="scientific">Anopheles farauti</name>
    <dbReference type="NCBI Taxonomy" id="69004"/>
    <lineage>
        <taxon>Eukaryota</taxon>
        <taxon>Metazoa</taxon>
        <taxon>Ecdysozoa</taxon>
        <taxon>Arthropoda</taxon>
        <taxon>Hexapoda</taxon>
        <taxon>Insecta</taxon>
        <taxon>Pterygota</taxon>
        <taxon>Neoptera</taxon>
        <taxon>Endopterygota</taxon>
        <taxon>Diptera</taxon>
        <taxon>Nematocera</taxon>
        <taxon>Culicoidea</taxon>
        <taxon>Culicidae</taxon>
        <taxon>Anophelinae</taxon>
        <taxon>Anopheles</taxon>
    </lineage>
</organism>
<evidence type="ECO:0000313" key="1">
    <source>
        <dbReference type="EnsemblMetazoa" id="AFAF005588-PA"/>
    </source>
</evidence>
<dbReference type="EnsemblMetazoa" id="AFAF005588-RA">
    <property type="protein sequence ID" value="AFAF005588-PA"/>
    <property type="gene ID" value="AFAF005588"/>
</dbReference>
<name>A0A182Q997_9DIPT</name>
<evidence type="ECO:0000313" key="2">
    <source>
        <dbReference type="Proteomes" id="UP000075886"/>
    </source>
</evidence>
<proteinExistence type="predicted"/>
<reference evidence="2" key="1">
    <citation type="submission" date="2014-01" db="EMBL/GenBank/DDBJ databases">
        <title>The Genome Sequence of Anopheles farauti FAR1 (V2).</title>
        <authorList>
            <consortium name="The Broad Institute Genomics Platform"/>
            <person name="Neafsey D.E."/>
            <person name="Besansky N."/>
            <person name="Howell P."/>
            <person name="Walton C."/>
            <person name="Young S.K."/>
            <person name="Zeng Q."/>
            <person name="Gargeya S."/>
            <person name="Fitzgerald M."/>
            <person name="Haas B."/>
            <person name="Abouelleil A."/>
            <person name="Allen A.W."/>
            <person name="Alvarado L."/>
            <person name="Arachchi H.M."/>
            <person name="Berlin A.M."/>
            <person name="Chapman S.B."/>
            <person name="Gainer-Dewar J."/>
            <person name="Goldberg J."/>
            <person name="Griggs A."/>
            <person name="Gujja S."/>
            <person name="Hansen M."/>
            <person name="Howarth C."/>
            <person name="Imamovic A."/>
            <person name="Ireland A."/>
            <person name="Larimer J."/>
            <person name="McCowan C."/>
            <person name="Murphy C."/>
            <person name="Pearson M."/>
            <person name="Poon T.W."/>
            <person name="Priest M."/>
            <person name="Roberts A."/>
            <person name="Saif S."/>
            <person name="Shea T."/>
            <person name="Sisk P."/>
            <person name="Sykes S."/>
            <person name="Wortman J."/>
            <person name="Nusbaum C."/>
            <person name="Birren B."/>
        </authorList>
    </citation>
    <scope>NUCLEOTIDE SEQUENCE [LARGE SCALE GENOMIC DNA]</scope>
    <source>
        <strain evidence="2">FAR1</strain>
    </source>
</reference>
<dbReference type="Proteomes" id="UP000075886">
    <property type="component" value="Unassembled WGS sequence"/>
</dbReference>
<keyword evidence="2" id="KW-1185">Reference proteome</keyword>
<sequence length="427" mass="47922">MHGFTYVTVATDIAPRAGLDGRQRRLEPFPGRVFADTIERRGFFISIWLDSDDEPLPPFCSCALNSEMGGHRVHAALLGRELIEREARVYARVGVQRGFQSFLHRTVRQLNHKIKPNPIPPITPYVSISIVTDVLSVLSANAAQEMMLPAIQTARHPNLFASADTTGPALRYIPLSKLPTHATVPLPSPKYTTNSFRNTPNVYAIPSTIMLHMKDANTITQPYLRGEPDRIRESFEPGRKHPSPSGYLPTVRWRRHVVVLASSLVIVRRWILLLVRSRWRQGCAGKTTCNTDTERTRHHEKRFQLHNIQHHRVVCVTLAVLAGAFARQPRRKGELKKATTRQAGSLAKIQVNPYGCGCGHPKATLQIEHSAARKGADKSLEHHYITTGVIATPIPTHFPRPGRTVNRHARPAVRFCRESRFLGTAKN</sequence>
<dbReference type="EMBL" id="AXCN02000148">
    <property type="status" value="NOT_ANNOTATED_CDS"/>
    <property type="molecule type" value="Genomic_DNA"/>
</dbReference>
<protein>
    <submittedName>
        <fullName evidence="1">Uncharacterized protein</fullName>
    </submittedName>
</protein>
<dbReference type="VEuPathDB" id="VectorBase:AFAF005588"/>